<comment type="catalytic activity">
    <reaction evidence="16">
        <text>N(4)-{beta-D-GlcNAc-(1-&gt;2)-alpha-D-Man-(1-&gt;3)-[alpha-D-Man-(1-&gt;3)-[alpha-D-Man-(1-&gt;6)]-alpha-D-Man-(1-&gt;6)]-beta-D-Man-(1-&gt;4)-beta-D-GlcNAc-(1-&gt;4)-beta-D-GlcNAc}-L-asparaginyl-[protein] + 2 H2O = 2 alpha-D-mannopyranose + an N(4)-{beta-D-GlcNAc-(1-&gt;2)-alpha-D-Man-(1-&gt;3)-[alpha-D-Man-(1-&gt;6)]-beta-D-Man-(1-&gt;4)-beta-D-GlcNAc-(1-&gt;4)-beta-D-GlcNAc}-L-asparaginyl-[protein]</text>
        <dbReference type="Rhea" id="RHEA:56052"/>
        <dbReference type="Rhea" id="RHEA-COMP:14368"/>
        <dbReference type="Rhea" id="RHEA-COMP:14369"/>
        <dbReference type="ChEBI" id="CHEBI:15377"/>
        <dbReference type="ChEBI" id="CHEBI:28729"/>
        <dbReference type="ChEBI" id="CHEBI:60615"/>
        <dbReference type="ChEBI" id="CHEBI:60625"/>
        <dbReference type="EC" id="3.2.1.114"/>
    </reaction>
</comment>
<evidence type="ECO:0000256" key="15">
    <source>
        <dbReference type="ARBA" id="ARBA00066412"/>
    </source>
</evidence>
<dbReference type="PANTHER" id="PTHR11607:SF3">
    <property type="entry name" value="LYSOSOMAL ALPHA-MANNOSIDASE"/>
    <property type="match status" value="1"/>
</dbReference>
<comment type="pathway">
    <text evidence="3">Protein modification; protein glycosylation.</text>
</comment>
<reference evidence="18" key="1">
    <citation type="submission" date="2021-04" db="EMBL/GenBank/DDBJ databases">
        <authorList>
            <person name="Chebbi M.A.C M."/>
        </authorList>
    </citation>
    <scope>NUCLEOTIDE SEQUENCE</scope>
</reference>
<evidence type="ECO:0000256" key="13">
    <source>
        <dbReference type="ARBA" id="ARBA00023157"/>
    </source>
</evidence>
<evidence type="ECO:0000256" key="1">
    <source>
        <dbReference type="ARBA" id="ARBA00001947"/>
    </source>
</evidence>
<comment type="similarity">
    <text evidence="4">Belongs to the glycosyl hydrolase 38 family.</text>
</comment>
<sequence>MGQLTQLTVGHQWLGTNLGYKPTSSWAIDPFGLSPTMPYLYKKSGLQNALIQRVHYAVKKRLAQDKNLEFRWRQLWDTIGLSEILTHMIPFPGYGIQYSCGPDPYICYQFDFRRVWSWNPFARKYIPEEITTENLVERATTLLDQYRKKAQLYRSNVLLVPLGDDFRYTTSDEWDSQYNNYQRLFDYMNENKLFHVDVKFGTLTEYFNLLRNDLDIDQLPSLSGDFFTYADKDEDYWSGYYTSRPFHKRLDRVLIDALHGAEVISSIAWASGFHYLHHDGITGTARDNVVKDYAEKMIAALTNLAHVTQQSAVHLLRTGEDLILEPESVYLTLDQIRSHHTSIDDKQVLSFSDNDNFKRVVIYNSLPRKRERVQTLFVSTPFVKVTDSYGEPIQSQISPIWTESATFSDEHYELSFVVTVAGFGLNTYLIHSVKSDDKLSSRVNIANITLLNAKNQPYSVPGFENIQIVSSPQEFSIRQRPEISAHFSKSGLLKSLQTGDTTASVDMEFVTYETDSGGTYLFIPNKPDPDPIYTTDDHIIHLVTGPILSRVFIQLPQVKQTYTLFNSLGSDGLGLHVSNLFDITETNNF</sequence>
<evidence type="ECO:0000259" key="17">
    <source>
        <dbReference type="SMART" id="SM00872"/>
    </source>
</evidence>
<dbReference type="InterPro" id="IPR050843">
    <property type="entry name" value="Glycosyl_Hydrlase_38"/>
</dbReference>
<keyword evidence="5" id="KW-0812">Transmembrane</keyword>
<dbReference type="Gene3D" id="2.70.98.30">
    <property type="entry name" value="Golgi alpha-mannosidase II, domain 4"/>
    <property type="match status" value="1"/>
</dbReference>
<evidence type="ECO:0000256" key="16">
    <source>
        <dbReference type="ARBA" id="ARBA00093232"/>
    </source>
</evidence>
<dbReference type="SUPFAM" id="SSF88713">
    <property type="entry name" value="Glycoside hydrolase/deacetylase"/>
    <property type="match status" value="1"/>
</dbReference>
<dbReference type="GO" id="GO:0046872">
    <property type="term" value="F:metal ion binding"/>
    <property type="evidence" value="ECO:0007669"/>
    <property type="project" value="UniProtKB-KW"/>
</dbReference>
<comment type="caution">
    <text evidence="18">The sequence shown here is derived from an EMBL/GenBank/DDBJ whole genome shotgun (WGS) entry which is preliminary data.</text>
</comment>
<proteinExistence type="inferred from homology"/>
<keyword evidence="12" id="KW-0472">Membrane</keyword>
<evidence type="ECO:0000256" key="3">
    <source>
        <dbReference type="ARBA" id="ARBA00004922"/>
    </source>
</evidence>
<dbReference type="FunFam" id="3.20.110.10:FF:000016">
    <property type="entry name" value="Alpha-mannosidase"/>
    <property type="match status" value="1"/>
</dbReference>
<dbReference type="InterPro" id="IPR013780">
    <property type="entry name" value="Glyco_hydro_b"/>
</dbReference>
<evidence type="ECO:0000256" key="6">
    <source>
        <dbReference type="ARBA" id="ARBA00022723"/>
    </source>
</evidence>
<organism evidence="18 19">
    <name type="scientific">Cotesia congregata</name>
    <name type="common">Parasitoid wasp</name>
    <name type="synonym">Apanteles congregatus</name>
    <dbReference type="NCBI Taxonomy" id="51543"/>
    <lineage>
        <taxon>Eukaryota</taxon>
        <taxon>Metazoa</taxon>
        <taxon>Ecdysozoa</taxon>
        <taxon>Arthropoda</taxon>
        <taxon>Hexapoda</taxon>
        <taxon>Insecta</taxon>
        <taxon>Pterygota</taxon>
        <taxon>Neoptera</taxon>
        <taxon>Endopterygota</taxon>
        <taxon>Hymenoptera</taxon>
        <taxon>Apocrita</taxon>
        <taxon>Ichneumonoidea</taxon>
        <taxon>Braconidae</taxon>
        <taxon>Microgastrinae</taxon>
        <taxon>Cotesia</taxon>
    </lineage>
</organism>
<evidence type="ECO:0000256" key="4">
    <source>
        <dbReference type="ARBA" id="ARBA00009792"/>
    </source>
</evidence>
<dbReference type="InterPro" id="IPR015341">
    <property type="entry name" value="Glyco_hydro_38_cen"/>
</dbReference>
<evidence type="ECO:0000256" key="10">
    <source>
        <dbReference type="ARBA" id="ARBA00022989"/>
    </source>
</evidence>
<dbReference type="GO" id="GO:0030246">
    <property type="term" value="F:carbohydrate binding"/>
    <property type="evidence" value="ECO:0007669"/>
    <property type="project" value="InterPro"/>
</dbReference>
<keyword evidence="13" id="KW-1015">Disulfide bond</keyword>
<dbReference type="SUPFAM" id="SSF74650">
    <property type="entry name" value="Galactose mutarotase-like"/>
    <property type="match status" value="1"/>
</dbReference>
<evidence type="ECO:0000256" key="12">
    <source>
        <dbReference type="ARBA" id="ARBA00023136"/>
    </source>
</evidence>
<evidence type="ECO:0000256" key="7">
    <source>
        <dbReference type="ARBA" id="ARBA00022801"/>
    </source>
</evidence>
<keyword evidence="11" id="KW-0333">Golgi apparatus</keyword>
<dbReference type="GO" id="GO:0006013">
    <property type="term" value="P:mannose metabolic process"/>
    <property type="evidence" value="ECO:0007669"/>
    <property type="project" value="InterPro"/>
</dbReference>
<evidence type="ECO:0000256" key="14">
    <source>
        <dbReference type="ARBA" id="ARBA00023295"/>
    </source>
</evidence>
<evidence type="ECO:0000313" key="19">
    <source>
        <dbReference type="Proteomes" id="UP000786811"/>
    </source>
</evidence>
<dbReference type="AlphaFoldDB" id="A0A8J2HIU5"/>
<dbReference type="EMBL" id="CAJNRD030001122">
    <property type="protein sequence ID" value="CAG5100741.1"/>
    <property type="molecule type" value="Genomic_DNA"/>
</dbReference>
<dbReference type="PANTHER" id="PTHR11607">
    <property type="entry name" value="ALPHA-MANNOSIDASE"/>
    <property type="match status" value="1"/>
</dbReference>
<comment type="cofactor">
    <cofactor evidence="1">
        <name>Zn(2+)</name>
        <dbReference type="ChEBI" id="CHEBI:29105"/>
    </cofactor>
</comment>
<dbReference type="Proteomes" id="UP000786811">
    <property type="component" value="Unassembled WGS sequence"/>
</dbReference>
<dbReference type="Gene3D" id="2.60.40.1180">
    <property type="entry name" value="Golgi alpha-mannosidase II"/>
    <property type="match status" value="1"/>
</dbReference>
<dbReference type="InterPro" id="IPR027291">
    <property type="entry name" value="Glyco_hydro_38_N_sf"/>
</dbReference>
<keyword evidence="7" id="KW-0378">Hydrolase</keyword>
<dbReference type="Gene3D" id="3.20.110.10">
    <property type="entry name" value="Glycoside hydrolase 38, N terminal domain"/>
    <property type="match status" value="1"/>
</dbReference>
<keyword evidence="6" id="KW-0479">Metal-binding</keyword>
<dbReference type="InterPro" id="IPR011013">
    <property type="entry name" value="Gal_mutarotase_sf_dom"/>
</dbReference>
<dbReference type="Pfam" id="PF09261">
    <property type="entry name" value="Alpha-mann_mid"/>
    <property type="match status" value="1"/>
</dbReference>
<dbReference type="InterPro" id="IPR000602">
    <property type="entry name" value="Glyco_hydro_38_N"/>
</dbReference>
<dbReference type="GO" id="GO:0004572">
    <property type="term" value="F:mannosyl-oligosaccharide 1,3-1,6-alpha-mannosidase activity"/>
    <property type="evidence" value="ECO:0007669"/>
    <property type="project" value="UniProtKB-EC"/>
</dbReference>
<protein>
    <recommendedName>
        <fullName evidence="15">mannosyl-oligosaccharide 1,3-1,6-alpha-mannosidase</fullName>
        <ecNumber evidence="15">3.2.1.114</ecNumber>
    </recommendedName>
</protein>
<accession>A0A8J2HIU5</accession>
<dbReference type="Gene3D" id="1.20.1270.50">
    <property type="entry name" value="Glycoside hydrolase family 38, central domain"/>
    <property type="match status" value="2"/>
</dbReference>
<evidence type="ECO:0000313" key="18">
    <source>
        <dbReference type="EMBL" id="CAG5100741.1"/>
    </source>
</evidence>
<gene>
    <name evidence="18" type="ORF">HICCMSTLAB_LOCUS9814</name>
</gene>
<dbReference type="FunFam" id="2.60.40.1180:FF:000019">
    <property type="entry name" value="Alpha-mannosidase 2"/>
    <property type="match status" value="1"/>
</dbReference>
<keyword evidence="14" id="KW-0326">Glycosidase</keyword>
<dbReference type="GO" id="GO:0006491">
    <property type="term" value="P:N-glycan processing"/>
    <property type="evidence" value="ECO:0007669"/>
    <property type="project" value="TreeGrafter"/>
</dbReference>
<keyword evidence="8" id="KW-0862">Zinc</keyword>
<evidence type="ECO:0000256" key="11">
    <source>
        <dbReference type="ARBA" id="ARBA00023034"/>
    </source>
</evidence>
<keyword evidence="10" id="KW-1133">Transmembrane helix</keyword>
<dbReference type="EC" id="3.2.1.114" evidence="15"/>
<evidence type="ECO:0000256" key="5">
    <source>
        <dbReference type="ARBA" id="ARBA00022692"/>
    </source>
</evidence>
<dbReference type="InterPro" id="IPR037094">
    <property type="entry name" value="Glyco_hydro_38_cen_sf"/>
</dbReference>
<evidence type="ECO:0000256" key="2">
    <source>
        <dbReference type="ARBA" id="ARBA00004323"/>
    </source>
</evidence>
<name>A0A8J2HIU5_COTCN</name>
<keyword evidence="9" id="KW-0735">Signal-anchor</keyword>
<dbReference type="InterPro" id="IPR011330">
    <property type="entry name" value="Glyco_hydro/deAcase_b/a-brl"/>
</dbReference>
<evidence type="ECO:0000256" key="9">
    <source>
        <dbReference type="ARBA" id="ARBA00022968"/>
    </source>
</evidence>
<dbReference type="SMART" id="SM00872">
    <property type="entry name" value="Alpha-mann_mid"/>
    <property type="match status" value="1"/>
</dbReference>
<keyword evidence="19" id="KW-1185">Reference proteome</keyword>
<dbReference type="GO" id="GO:0000139">
    <property type="term" value="C:Golgi membrane"/>
    <property type="evidence" value="ECO:0007669"/>
    <property type="project" value="UniProtKB-SubCell"/>
</dbReference>
<comment type="subcellular location">
    <subcellularLocation>
        <location evidence="2">Golgi apparatus membrane</location>
        <topology evidence="2">Single-pass type II membrane protein</topology>
    </subcellularLocation>
</comment>
<dbReference type="SUPFAM" id="SSF88688">
    <property type="entry name" value="Families 57/38 glycoside transferase middle domain"/>
    <property type="match status" value="1"/>
</dbReference>
<dbReference type="InterPro" id="IPR028995">
    <property type="entry name" value="Glyco_hydro_57/38_cen_sf"/>
</dbReference>
<dbReference type="Pfam" id="PF01074">
    <property type="entry name" value="Glyco_hydro_38N"/>
    <property type="match status" value="1"/>
</dbReference>
<feature type="domain" description="Glycoside hydrolase family 38 central" evidence="17">
    <location>
        <begin position="235"/>
        <end position="297"/>
    </location>
</feature>
<evidence type="ECO:0000256" key="8">
    <source>
        <dbReference type="ARBA" id="ARBA00022833"/>
    </source>
</evidence>
<dbReference type="OrthoDB" id="10261055at2759"/>